<comment type="caution">
    <text evidence="1">The sequence shown here is derived from an EMBL/GenBank/DDBJ whole genome shotgun (WGS) entry which is preliminary data.</text>
</comment>
<sequence>MHDRADFGEEQLIKFCLRIVGLQGAGRGGHEGMHIPICIFLKNSSEVLIFISDLSEKTETRPQGAFSFRKTAAFKAEAMEERGFEPIQAASDRKSGPILPGL</sequence>
<evidence type="ECO:0000313" key="2">
    <source>
        <dbReference type="Proteomes" id="UP000324927"/>
    </source>
</evidence>
<reference evidence="1 2" key="1">
    <citation type="submission" date="2019-08" db="EMBL/GenBank/DDBJ databases">
        <authorList>
            <person name="Grouzdev D."/>
            <person name="Tikhonova E."/>
            <person name="Kravchenko I."/>
        </authorList>
    </citation>
    <scope>NUCLEOTIDE SEQUENCE [LARGE SCALE GENOMIC DNA]</scope>
    <source>
        <strain evidence="1 2">59b</strain>
    </source>
</reference>
<name>A0A5A9GKG8_AZOLI</name>
<protein>
    <submittedName>
        <fullName evidence="1">Uncharacterized protein</fullName>
    </submittedName>
</protein>
<accession>A0A5A9GKG8</accession>
<gene>
    <name evidence="1" type="ORF">FZ942_22830</name>
</gene>
<dbReference type="AlphaFoldDB" id="A0A5A9GKG8"/>
<organism evidence="1 2">
    <name type="scientific">Azospirillum lipoferum</name>
    <dbReference type="NCBI Taxonomy" id="193"/>
    <lineage>
        <taxon>Bacteria</taxon>
        <taxon>Pseudomonadati</taxon>
        <taxon>Pseudomonadota</taxon>
        <taxon>Alphaproteobacteria</taxon>
        <taxon>Rhodospirillales</taxon>
        <taxon>Azospirillaceae</taxon>
        <taxon>Azospirillum</taxon>
    </lineage>
</organism>
<evidence type="ECO:0000313" key="1">
    <source>
        <dbReference type="EMBL" id="KAA0593729.1"/>
    </source>
</evidence>
<dbReference type="RefSeq" id="WP_149233395.1">
    <property type="nucleotide sequence ID" value="NZ_JALJXJ010000016.1"/>
</dbReference>
<keyword evidence="2" id="KW-1185">Reference proteome</keyword>
<proteinExistence type="predicted"/>
<dbReference type="EMBL" id="VTTN01000010">
    <property type="protein sequence ID" value="KAA0593729.1"/>
    <property type="molecule type" value="Genomic_DNA"/>
</dbReference>
<dbReference type="Proteomes" id="UP000324927">
    <property type="component" value="Unassembled WGS sequence"/>
</dbReference>